<feature type="transmembrane region" description="Helical" evidence="1">
    <location>
        <begin position="62"/>
        <end position="86"/>
    </location>
</feature>
<sequence>MSELFANISIGLANALTLEGLVYCFIGVLLGTVLGLIPGVGTLVALSLLFPFTYHLDPLPGLVMLAGIFYGTTYGGSTASILLNLPGTPANAVAAIEGYPMAQQGRAGAALFLTTIASFFGATVGITLMMAFSPLIVSFALQFGPQEYFSLMILGMLAASVISDSTPMKGVAMVVVGVMLGLVGMDVNSGVQRYTFGVLELFSGLSLVALTMGLFGIAEIIRKIPGSVDHSRQIEKISLRSMLPSRNDMKRSRMPLLRGAGVGAFFGTLPGTGGLIASFMAYATEKKFSREPERFGKGAVEGLVAPESANNAADQTAFIPTLTLGIPGSPAMAIMLTVLIVHGIAPGPRLVVNEPELFWGLIMSFWVGNLFLLVLNIPFIGLWVRILSIPFNVLVPCIVVLVCLGTYSVNNNIFDIFFVAGFGLFGLMCRYFAFPLAPVVLGFVLGPLLEEYFRRSLLIAGGDFSTFVTRPVSATFIAICAILVIGTVYATVRQLRRAKETL</sequence>
<evidence type="ECO:0000256" key="1">
    <source>
        <dbReference type="SAM" id="Phobius"/>
    </source>
</evidence>
<feature type="transmembrane region" description="Helical" evidence="1">
    <location>
        <begin position="170"/>
        <end position="188"/>
    </location>
</feature>
<dbReference type="PANTHER" id="PTHR35342">
    <property type="entry name" value="TRICARBOXYLIC TRANSPORT PROTEIN"/>
    <property type="match status" value="1"/>
</dbReference>
<dbReference type="InterPro" id="IPR002823">
    <property type="entry name" value="DUF112_TM"/>
</dbReference>
<feature type="transmembrane region" description="Helical" evidence="1">
    <location>
        <begin position="21"/>
        <end position="50"/>
    </location>
</feature>
<proteinExistence type="predicted"/>
<dbReference type="Pfam" id="PF01970">
    <property type="entry name" value="TctA"/>
    <property type="match status" value="1"/>
</dbReference>
<feature type="transmembrane region" description="Helical" evidence="1">
    <location>
        <begin position="148"/>
        <end position="163"/>
    </location>
</feature>
<protein>
    <submittedName>
        <fullName evidence="3">Tripartite tricarboxylate transporter permease</fullName>
    </submittedName>
</protein>
<dbReference type="EMBL" id="BSYI01000070">
    <property type="protein sequence ID" value="GMG85509.1"/>
    <property type="molecule type" value="Genomic_DNA"/>
</dbReference>
<name>A0ABQ6LTU6_9RHOB</name>
<feature type="domain" description="DUF112" evidence="2">
    <location>
        <begin position="21"/>
        <end position="441"/>
    </location>
</feature>
<dbReference type="PANTHER" id="PTHR35342:SF5">
    <property type="entry name" value="TRICARBOXYLIC TRANSPORT PROTEIN"/>
    <property type="match status" value="1"/>
</dbReference>
<feature type="transmembrane region" description="Helical" evidence="1">
    <location>
        <begin position="107"/>
        <end position="136"/>
    </location>
</feature>
<feature type="transmembrane region" description="Helical" evidence="1">
    <location>
        <begin position="389"/>
        <end position="409"/>
    </location>
</feature>
<reference evidence="3 4" key="1">
    <citation type="submission" date="2023-04" db="EMBL/GenBank/DDBJ databases">
        <title>Marinoamorphus aggregata gen. nov., sp. Nov., isolate from tissue of brittle star Ophioplocus japonicus.</title>
        <authorList>
            <person name="Kawano K."/>
            <person name="Sawayama S."/>
            <person name="Nakagawa S."/>
        </authorList>
    </citation>
    <scope>NUCLEOTIDE SEQUENCE [LARGE SCALE GENOMIC DNA]</scope>
    <source>
        <strain evidence="3 4">NKW23</strain>
    </source>
</reference>
<feature type="transmembrane region" description="Helical" evidence="1">
    <location>
        <begin position="256"/>
        <end position="282"/>
    </location>
</feature>
<feature type="transmembrane region" description="Helical" evidence="1">
    <location>
        <begin position="194"/>
        <end position="217"/>
    </location>
</feature>
<evidence type="ECO:0000259" key="2">
    <source>
        <dbReference type="Pfam" id="PF01970"/>
    </source>
</evidence>
<feature type="transmembrane region" description="Helical" evidence="1">
    <location>
        <begin position="472"/>
        <end position="492"/>
    </location>
</feature>
<dbReference type="Proteomes" id="UP001239909">
    <property type="component" value="Unassembled WGS sequence"/>
</dbReference>
<evidence type="ECO:0000313" key="4">
    <source>
        <dbReference type="Proteomes" id="UP001239909"/>
    </source>
</evidence>
<organism evidence="3 4">
    <name type="scientific">Paralimibaculum aggregatum</name>
    <dbReference type="NCBI Taxonomy" id="3036245"/>
    <lineage>
        <taxon>Bacteria</taxon>
        <taxon>Pseudomonadati</taxon>
        <taxon>Pseudomonadota</taxon>
        <taxon>Alphaproteobacteria</taxon>
        <taxon>Rhodobacterales</taxon>
        <taxon>Paracoccaceae</taxon>
        <taxon>Paralimibaculum</taxon>
    </lineage>
</organism>
<evidence type="ECO:0000313" key="3">
    <source>
        <dbReference type="EMBL" id="GMG85509.1"/>
    </source>
</evidence>
<keyword evidence="1" id="KW-0472">Membrane</keyword>
<comment type="caution">
    <text evidence="3">The sequence shown here is derived from an EMBL/GenBank/DDBJ whole genome shotgun (WGS) entry which is preliminary data.</text>
</comment>
<keyword evidence="4" id="KW-1185">Reference proteome</keyword>
<dbReference type="RefSeq" id="WP_285674879.1">
    <property type="nucleotide sequence ID" value="NZ_BSYI01000070.1"/>
</dbReference>
<keyword evidence="1" id="KW-0812">Transmembrane</keyword>
<feature type="transmembrane region" description="Helical" evidence="1">
    <location>
        <begin position="357"/>
        <end position="383"/>
    </location>
</feature>
<feature type="transmembrane region" description="Helical" evidence="1">
    <location>
        <begin position="416"/>
        <end position="445"/>
    </location>
</feature>
<accession>A0ABQ6LTU6</accession>
<feature type="transmembrane region" description="Helical" evidence="1">
    <location>
        <begin position="324"/>
        <end position="345"/>
    </location>
</feature>
<gene>
    <name evidence="3" type="ORF">LNKW23_47310</name>
</gene>
<keyword evidence="1" id="KW-1133">Transmembrane helix</keyword>